<evidence type="ECO:0000313" key="1">
    <source>
        <dbReference type="EMBL" id="MBT0728175.1"/>
    </source>
</evidence>
<dbReference type="EMBL" id="JABBFO010000013">
    <property type="protein sequence ID" value="MBT0728175.1"/>
    <property type="molecule type" value="Genomic_DNA"/>
</dbReference>
<reference evidence="1 2" key="1">
    <citation type="submission" date="2020-04" db="EMBL/GenBank/DDBJ databases">
        <title>Genome sequencing of Rosenbergiella species.</title>
        <authorList>
            <person name="Alvarez-Perez S."/>
            <person name="Lievens B."/>
        </authorList>
    </citation>
    <scope>NUCLEOTIDE SEQUENCE [LARGE SCALE GENOMIC DNA]</scope>
    <source>
        <strain evidence="1 2">CdVSA20.1</strain>
    </source>
</reference>
<comment type="caution">
    <text evidence="1">The sequence shown here is derived from an EMBL/GenBank/DDBJ whole genome shotgun (WGS) entry which is preliminary data.</text>
</comment>
<name>A0ABS5T9I9_9GAMM</name>
<accession>A0ABS5T9I9</accession>
<organism evidence="1 2">
    <name type="scientific">Rosenbergiella australiborealis</name>
    <dbReference type="NCBI Taxonomy" id="1544696"/>
    <lineage>
        <taxon>Bacteria</taxon>
        <taxon>Pseudomonadati</taxon>
        <taxon>Pseudomonadota</taxon>
        <taxon>Gammaproteobacteria</taxon>
        <taxon>Enterobacterales</taxon>
        <taxon>Erwiniaceae</taxon>
        <taxon>Rosenbergiella</taxon>
    </lineage>
</organism>
<protein>
    <submittedName>
        <fullName evidence="1">Uncharacterized protein</fullName>
    </submittedName>
</protein>
<proteinExistence type="predicted"/>
<gene>
    <name evidence="1" type="ORF">HGT73_12470</name>
</gene>
<sequence>MDTTLLRPLNANGKEKCESAINALQGDVSAAAAKLSVDPRLRLEYTKRIKEMAADLRAKANSGIITWEKAALEAQETRNLVMEIVRTRSTPLGRAMAEKLKTSGKTFNELIANKTVSLFGRQANFVNLSEGQKNQVYAGIVESAGRSNARADLRMRQLSTAGKGLIMLSIAISVYEIYNSQDKIAETTKQAVIVSSGVAGGWAGGAVAGLMCGPGAPVCVLIGGFVGGALAAWQMGRIWE</sequence>
<dbReference type="RefSeq" id="WP_214215502.1">
    <property type="nucleotide sequence ID" value="NZ_JABBFO010000013.1"/>
</dbReference>
<evidence type="ECO:0000313" key="2">
    <source>
        <dbReference type="Proteomes" id="UP000786875"/>
    </source>
</evidence>
<keyword evidence="2" id="KW-1185">Reference proteome</keyword>
<dbReference type="Proteomes" id="UP000786875">
    <property type="component" value="Unassembled WGS sequence"/>
</dbReference>